<dbReference type="Pfam" id="PF23106">
    <property type="entry name" value="EGF_Teneurin"/>
    <property type="match status" value="1"/>
</dbReference>
<evidence type="ECO:0000256" key="9">
    <source>
        <dbReference type="ARBA" id="ARBA00023240"/>
    </source>
</evidence>
<evidence type="ECO:0000256" key="14">
    <source>
        <dbReference type="SAM" id="SignalP"/>
    </source>
</evidence>
<organism evidence="18 19">
    <name type="scientific">Pantherophis guttatus</name>
    <name type="common">Corn snake</name>
    <name type="synonym">Elaphe guttata</name>
    <dbReference type="NCBI Taxonomy" id="94885"/>
    <lineage>
        <taxon>Eukaryota</taxon>
        <taxon>Metazoa</taxon>
        <taxon>Chordata</taxon>
        <taxon>Craniata</taxon>
        <taxon>Vertebrata</taxon>
        <taxon>Euteleostomi</taxon>
        <taxon>Lepidosauria</taxon>
        <taxon>Squamata</taxon>
        <taxon>Bifurcata</taxon>
        <taxon>Unidentata</taxon>
        <taxon>Episquamata</taxon>
        <taxon>Toxicofera</taxon>
        <taxon>Serpentes</taxon>
        <taxon>Colubroidea</taxon>
        <taxon>Colubridae</taxon>
        <taxon>Colubrinae</taxon>
        <taxon>Pantherophis</taxon>
    </lineage>
</organism>
<evidence type="ECO:0000256" key="8">
    <source>
        <dbReference type="ARBA" id="ARBA00023157"/>
    </source>
</evidence>
<evidence type="ECO:0000256" key="11">
    <source>
        <dbReference type="PROSITE-ProRule" id="PRU00076"/>
    </source>
</evidence>
<keyword evidence="4" id="KW-0800">Toxin</keyword>
<dbReference type="InterPro" id="IPR001762">
    <property type="entry name" value="Disintegrin_dom"/>
</dbReference>
<reference evidence="19" key="1">
    <citation type="submission" date="2025-08" db="UniProtKB">
        <authorList>
            <consortium name="RefSeq"/>
        </authorList>
    </citation>
    <scope>IDENTIFICATION</scope>
    <source>
        <tissue evidence="19">Blood</tissue>
    </source>
</reference>
<dbReference type="Gene3D" id="3.40.390.10">
    <property type="entry name" value="Collagenase (Catalytic Domain)"/>
    <property type="match status" value="1"/>
</dbReference>
<comment type="caution">
    <text evidence="11">Lacks conserved residue(s) required for the propagation of feature annotation.</text>
</comment>
<dbReference type="Gene3D" id="4.10.70.10">
    <property type="entry name" value="Disintegrin domain"/>
    <property type="match status" value="1"/>
</dbReference>
<evidence type="ECO:0000313" key="18">
    <source>
        <dbReference type="Proteomes" id="UP001652622"/>
    </source>
</evidence>
<dbReference type="PRINTS" id="PR00289">
    <property type="entry name" value="DISINTEGRIN"/>
</dbReference>
<feature type="compositionally biased region" description="Low complexity" evidence="12">
    <location>
        <begin position="816"/>
        <end position="831"/>
    </location>
</feature>
<keyword evidence="11" id="KW-0245">EGF-like domain</keyword>
<feature type="disulfide bond" evidence="11">
    <location>
        <begin position="701"/>
        <end position="710"/>
    </location>
</feature>
<feature type="compositionally biased region" description="Polar residues" evidence="12">
    <location>
        <begin position="780"/>
        <end position="791"/>
    </location>
</feature>
<gene>
    <name evidence="19" type="primary">ADAM22</name>
</gene>
<keyword evidence="7 13" id="KW-0472">Membrane</keyword>
<dbReference type="InterPro" id="IPR036436">
    <property type="entry name" value="Disintegrin_dom_sf"/>
</dbReference>
<dbReference type="SUPFAM" id="SSF57552">
    <property type="entry name" value="Blood coagulation inhibitor (disintegrin)"/>
    <property type="match status" value="1"/>
</dbReference>
<dbReference type="CDD" id="cd04269">
    <property type="entry name" value="ZnMc_adamalysin_II_like"/>
    <property type="match status" value="1"/>
</dbReference>
<dbReference type="InterPro" id="IPR001590">
    <property type="entry name" value="Peptidase_M12B"/>
</dbReference>
<feature type="transmembrane region" description="Helical" evidence="13">
    <location>
        <begin position="733"/>
        <end position="756"/>
    </location>
</feature>
<keyword evidence="3" id="KW-0964">Secreted</keyword>
<dbReference type="InterPro" id="IPR000742">
    <property type="entry name" value="EGF"/>
</dbReference>
<accession>A0ABM3YWJ9</accession>
<evidence type="ECO:0000259" key="16">
    <source>
        <dbReference type="PROSITE" id="PS50214"/>
    </source>
</evidence>
<feature type="signal peptide" evidence="14">
    <location>
        <begin position="1"/>
        <end position="23"/>
    </location>
</feature>
<evidence type="ECO:0000256" key="13">
    <source>
        <dbReference type="SAM" id="Phobius"/>
    </source>
</evidence>
<keyword evidence="9" id="KW-1199">Hemostasis impairing toxin</keyword>
<dbReference type="PANTHER" id="PTHR11905:SF14">
    <property type="entry name" value="DISINTEGRIN AND METALLOPROTEINASE DOMAIN-CONTAINING PROTEIN 22"/>
    <property type="match status" value="1"/>
</dbReference>
<keyword evidence="19" id="KW-0645">Protease</keyword>
<keyword evidence="5 13" id="KW-0812">Transmembrane</keyword>
<dbReference type="SMART" id="SM00050">
    <property type="entry name" value="DISIN"/>
    <property type="match status" value="1"/>
</dbReference>
<feature type="region of interest" description="Disordered" evidence="12">
    <location>
        <begin position="780"/>
        <end position="860"/>
    </location>
</feature>
<evidence type="ECO:0000313" key="19">
    <source>
        <dbReference type="RefSeq" id="XP_060540492.1"/>
    </source>
</evidence>
<evidence type="ECO:0000256" key="5">
    <source>
        <dbReference type="ARBA" id="ARBA00022692"/>
    </source>
</evidence>
<evidence type="ECO:0000256" key="6">
    <source>
        <dbReference type="ARBA" id="ARBA00022989"/>
    </source>
</evidence>
<evidence type="ECO:0000256" key="7">
    <source>
        <dbReference type="ARBA" id="ARBA00023136"/>
    </source>
</evidence>
<dbReference type="PROSITE" id="PS00427">
    <property type="entry name" value="DISINTEGRIN_1"/>
    <property type="match status" value="1"/>
</dbReference>
<dbReference type="PROSITE" id="PS50026">
    <property type="entry name" value="EGF_3"/>
    <property type="match status" value="1"/>
</dbReference>
<dbReference type="PROSITE" id="PS00022">
    <property type="entry name" value="EGF_1"/>
    <property type="match status" value="1"/>
</dbReference>
<evidence type="ECO:0000256" key="3">
    <source>
        <dbReference type="ARBA" id="ARBA00022525"/>
    </source>
</evidence>
<evidence type="ECO:0000256" key="12">
    <source>
        <dbReference type="SAM" id="MobiDB-lite"/>
    </source>
</evidence>
<feature type="compositionally biased region" description="Basic residues" evidence="12">
    <location>
        <begin position="796"/>
        <end position="807"/>
    </location>
</feature>
<feature type="domain" description="EGF-like" evidence="15">
    <location>
        <begin position="674"/>
        <end position="711"/>
    </location>
</feature>
<keyword evidence="19" id="KW-0482">Metalloprotease</keyword>
<dbReference type="InterPro" id="IPR002870">
    <property type="entry name" value="Peptidase_M12B_N"/>
</dbReference>
<evidence type="ECO:0000259" key="17">
    <source>
        <dbReference type="PROSITE" id="PS50215"/>
    </source>
</evidence>
<dbReference type="InterPro" id="IPR006586">
    <property type="entry name" value="ADAM_Cys-rich"/>
</dbReference>
<protein>
    <submittedName>
        <fullName evidence="19">Disintegrin and metalloproteinase domain-containing protein 22 isoform X4</fullName>
    </submittedName>
</protein>
<feature type="chain" id="PRO_5045350141" evidence="14">
    <location>
        <begin position="24"/>
        <end position="860"/>
    </location>
</feature>
<dbReference type="SUPFAM" id="SSF55486">
    <property type="entry name" value="Metalloproteases ('zincins'), catalytic domain"/>
    <property type="match status" value="1"/>
</dbReference>
<keyword evidence="18" id="KW-1185">Reference proteome</keyword>
<keyword evidence="6 13" id="KW-1133">Transmembrane helix</keyword>
<feature type="disulfide bond" evidence="10">
    <location>
        <begin position="501"/>
        <end position="521"/>
    </location>
</feature>
<dbReference type="GeneID" id="117655180"/>
<feature type="domain" description="Peptidase M12B" evidence="17">
    <location>
        <begin position="237"/>
        <end position="436"/>
    </location>
</feature>
<keyword evidence="14" id="KW-0732">Signal</keyword>
<dbReference type="PANTHER" id="PTHR11905">
    <property type="entry name" value="ADAM A DISINTEGRIN AND METALLOPROTEASE DOMAIN"/>
    <property type="match status" value="1"/>
</dbReference>
<dbReference type="GO" id="GO:0008237">
    <property type="term" value="F:metallopeptidase activity"/>
    <property type="evidence" value="ECO:0007669"/>
    <property type="project" value="UniProtKB-KW"/>
</dbReference>
<evidence type="ECO:0000256" key="4">
    <source>
        <dbReference type="ARBA" id="ARBA00022656"/>
    </source>
</evidence>
<evidence type="ECO:0000259" key="15">
    <source>
        <dbReference type="PROSITE" id="PS50026"/>
    </source>
</evidence>
<dbReference type="Pfam" id="PF01421">
    <property type="entry name" value="Reprolysin"/>
    <property type="match status" value="1"/>
</dbReference>
<evidence type="ECO:0000256" key="10">
    <source>
        <dbReference type="PROSITE-ProRule" id="PRU00068"/>
    </source>
</evidence>
<dbReference type="RefSeq" id="XP_060540492.1">
    <property type="nucleotide sequence ID" value="XM_060684509.1"/>
</dbReference>
<feature type="domain" description="Disintegrin" evidence="16">
    <location>
        <begin position="442"/>
        <end position="529"/>
    </location>
</feature>
<dbReference type="Pfam" id="PF08516">
    <property type="entry name" value="ADAM_CR"/>
    <property type="match status" value="1"/>
</dbReference>
<dbReference type="Gene3D" id="2.10.25.10">
    <property type="entry name" value="Laminin"/>
    <property type="match status" value="1"/>
</dbReference>
<keyword evidence="19" id="KW-0378">Hydrolase</keyword>
<comment type="subcellular location">
    <subcellularLocation>
        <location evidence="1">Membrane</location>
        <topology evidence="1">Single-pass type I membrane protein</topology>
    </subcellularLocation>
    <subcellularLocation>
        <location evidence="2">Secreted</location>
    </subcellularLocation>
</comment>
<evidence type="ECO:0000256" key="1">
    <source>
        <dbReference type="ARBA" id="ARBA00004479"/>
    </source>
</evidence>
<dbReference type="SMART" id="SM00608">
    <property type="entry name" value="ACR"/>
    <property type="match status" value="1"/>
</dbReference>
<dbReference type="Pfam" id="PF00200">
    <property type="entry name" value="Disintegrin"/>
    <property type="match status" value="1"/>
</dbReference>
<evidence type="ECO:0000256" key="2">
    <source>
        <dbReference type="ARBA" id="ARBA00004613"/>
    </source>
</evidence>
<name>A0ABM3YWJ9_PANGU</name>
<sequence>MHIAASLLALMLWTVGMLSKARCGRAGDTLLTEMERKAADRFRERQKSVPFRLLYSASEGNETPHDLLDTRIGRSSVGKQSTHIARASFQVDAFGSSFILDIELNHDLLSSEYLERHIDPNGKTVEVKGGEHCYYQGHIRGNPDSFVALSTCHGLHGMFYDGNHTYLIEPEENCTSQEEFHLHSVYKSRLFEFPLDYLPSEFWHMNTTSQKFGVKSSYKRRKRQVQLNLPRVEDETKYVELMIVNDHLMLKKHRLSVGHTNSFAKSVVNMADLIYKEQLNTRIVLVAMETWGTDNKFTISENPLVTLREFMKYRRDFIKEKSDAVHLFSGSQFLSSRSGAAFIGGICSLLKGGGVNEFGKPDLMAVTLAQSLAHNLGIFSDKRRLQSGECKCEDTWSGCIMGDTGYYLPTKFSKCDIEEYHEFLNNGGGACLFNKPSKLLDPPECGNGFVETGEECDCGAQSECHVEGEDCCSSCTLTANSQCSNGLCCRKCQFELKGVVCREAVNDCDIPETCKGDSSQCSPNLYKIDGYSCDNEQGICFGGRCKTRDRQCKYIWGDKVTSADKYCYERLNIEGTEKGSCGRDKDTWIQCKNEDVLCGYLLCSNIVSNIPRLGELDGEITSISLQNLGKTFNCSGGHVKLEEDADLGYVEDGTPCGPNRICWDHRCLSMDTFNFSSCPGSTDSFICSGHGVCSNEMQCVCEQLWTGVDCSKRLMKPIIDGSLHNSGVTSTNIIIGAIAGTILVLALIMGITAWGYRSNGLSHSWSERIQDAKNLSDICQNGRPRSNSWQGNIGGNRKKVKGKRFRPRSNSTETLSPAKSPSSSTGSIASSRKYPYPMPPLPDEEKKAHRASARLWETSI</sequence>
<dbReference type="Proteomes" id="UP001652622">
    <property type="component" value="Unplaced"/>
</dbReference>
<dbReference type="InterPro" id="IPR018358">
    <property type="entry name" value="Disintegrin_CS"/>
</dbReference>
<dbReference type="PROSITE" id="PS50214">
    <property type="entry name" value="DISINTEGRIN_2"/>
    <property type="match status" value="1"/>
</dbReference>
<dbReference type="PROSITE" id="PS50215">
    <property type="entry name" value="ADAM_MEPRO"/>
    <property type="match status" value="1"/>
</dbReference>
<proteinExistence type="predicted"/>
<dbReference type="Pfam" id="PF01562">
    <property type="entry name" value="Pep_M12B_propep"/>
    <property type="match status" value="1"/>
</dbReference>
<keyword evidence="8 11" id="KW-1015">Disulfide bond</keyword>
<dbReference type="InterPro" id="IPR024079">
    <property type="entry name" value="MetalloPept_cat_dom_sf"/>
</dbReference>
<dbReference type="InterPro" id="IPR034027">
    <property type="entry name" value="Reprolysin_adamalysin"/>
</dbReference>